<evidence type="ECO:0008006" key="4">
    <source>
        <dbReference type="Google" id="ProtNLM"/>
    </source>
</evidence>
<dbReference type="Proteomes" id="UP000308802">
    <property type="component" value="Unassembled WGS sequence"/>
</dbReference>
<keyword evidence="1" id="KW-0732">Signal</keyword>
<name>A0A4S8YNL5_AURPU</name>
<dbReference type="AlphaFoldDB" id="A0A4S8YNL5"/>
<sequence>MRVKALLSLVLGFAAFISAQTVECPAPQCDSGDGDGQYACGVCDPSDPQLCVIDQALCLMWLQLAAFSMPVLTLEIQTIQTTVEV</sequence>
<evidence type="ECO:0000313" key="3">
    <source>
        <dbReference type="Proteomes" id="UP000308802"/>
    </source>
</evidence>
<feature type="chain" id="PRO_5020649496" description="Secreted protein" evidence="1">
    <location>
        <begin position="20"/>
        <end position="85"/>
    </location>
</feature>
<protein>
    <recommendedName>
        <fullName evidence="4">Secreted protein</fullName>
    </recommendedName>
</protein>
<gene>
    <name evidence="2" type="ORF">D6D19_10624</name>
</gene>
<accession>A0A4S8YNL5</accession>
<dbReference type="EMBL" id="QZAO01000891">
    <property type="protein sequence ID" value="THW56302.1"/>
    <property type="molecule type" value="Genomic_DNA"/>
</dbReference>
<proteinExistence type="predicted"/>
<comment type="caution">
    <text evidence="2">The sequence shown here is derived from an EMBL/GenBank/DDBJ whole genome shotgun (WGS) entry which is preliminary data.</text>
</comment>
<evidence type="ECO:0000256" key="1">
    <source>
        <dbReference type="SAM" id="SignalP"/>
    </source>
</evidence>
<evidence type="ECO:0000313" key="2">
    <source>
        <dbReference type="EMBL" id="THW56302.1"/>
    </source>
</evidence>
<feature type="signal peptide" evidence="1">
    <location>
        <begin position="1"/>
        <end position="19"/>
    </location>
</feature>
<reference evidence="2 3" key="1">
    <citation type="submission" date="2018-10" db="EMBL/GenBank/DDBJ databases">
        <title>Fifty Aureobasidium pullulans genomes reveal a recombining polyextremotolerant generalist.</title>
        <authorList>
            <person name="Gostincar C."/>
            <person name="Turk M."/>
            <person name="Zajc J."/>
            <person name="Gunde-Cimerman N."/>
        </authorList>
    </citation>
    <scope>NUCLEOTIDE SEQUENCE [LARGE SCALE GENOMIC DNA]</scope>
    <source>
        <strain evidence="2 3">EXF-10659</strain>
    </source>
</reference>
<organism evidence="2 3">
    <name type="scientific">Aureobasidium pullulans</name>
    <name type="common">Black yeast</name>
    <name type="synonym">Pullularia pullulans</name>
    <dbReference type="NCBI Taxonomy" id="5580"/>
    <lineage>
        <taxon>Eukaryota</taxon>
        <taxon>Fungi</taxon>
        <taxon>Dikarya</taxon>
        <taxon>Ascomycota</taxon>
        <taxon>Pezizomycotina</taxon>
        <taxon>Dothideomycetes</taxon>
        <taxon>Dothideomycetidae</taxon>
        <taxon>Dothideales</taxon>
        <taxon>Saccotheciaceae</taxon>
        <taxon>Aureobasidium</taxon>
    </lineage>
</organism>